<feature type="domain" description="Protein FecR C-terminal" evidence="3">
    <location>
        <begin position="333"/>
        <end position="401"/>
    </location>
</feature>
<evidence type="ECO:0000313" key="4">
    <source>
        <dbReference type="EMBL" id="GAA3994811.1"/>
    </source>
</evidence>
<keyword evidence="1" id="KW-1133">Transmembrane helix</keyword>
<dbReference type="InterPro" id="IPR006860">
    <property type="entry name" value="FecR"/>
</dbReference>
<keyword evidence="5" id="KW-1185">Reference proteome</keyword>
<evidence type="ECO:0000259" key="2">
    <source>
        <dbReference type="Pfam" id="PF04773"/>
    </source>
</evidence>
<keyword evidence="1" id="KW-0812">Transmembrane</keyword>
<evidence type="ECO:0000256" key="1">
    <source>
        <dbReference type="SAM" id="Phobius"/>
    </source>
</evidence>
<name>A0ABP7RCH9_9SPHI</name>
<feature type="domain" description="FecR protein" evidence="2">
    <location>
        <begin position="195"/>
        <end position="289"/>
    </location>
</feature>
<dbReference type="InterPro" id="IPR032508">
    <property type="entry name" value="FecR_C"/>
</dbReference>
<sequence>MNQDKLKYLLQQYFDGTINSYDCEELLNYLKDNPGEVSGVVDEKLLKLDEGPELTPLQARNVLDSIKADPRFIESKTAKPKAKILSLFITITKVAAVVTFFSAVGVYFINKNKIPQNQNGVAAIKSTKILPGGNKAVLTLANGKVIVLDNKANGTLAKAGKVEVNKIADGKLAYNTQAAGVKPKVIDNALVYNMLSTPRGGQYQVVLPDGTQVWLNSASSLSYPVEFSGNERRVKLTGEAYFEVAKNKDKPFYVTSNNTQIRVLGTHFNISAYSDDQEVTTTLLEGLVQVSKNNNQFVLKPGWQAMVSNDADANQIRVAQANINEVMAWKNGYFIFNDDNIATIMKKVSRWYDVDVELKGNFANQNFGGTFYRSKGIDELLKNLEKIGKIHFKVSGRRVTVME</sequence>
<protein>
    <submittedName>
        <fullName evidence="4">DUF4974 domain-containing protein</fullName>
    </submittedName>
</protein>
<dbReference type="Pfam" id="PF04773">
    <property type="entry name" value="FecR"/>
    <property type="match status" value="1"/>
</dbReference>
<dbReference type="Proteomes" id="UP001500742">
    <property type="component" value="Unassembled WGS sequence"/>
</dbReference>
<organism evidence="4 5">
    <name type="scientific">Mucilaginibacter dorajii</name>
    <dbReference type="NCBI Taxonomy" id="692994"/>
    <lineage>
        <taxon>Bacteria</taxon>
        <taxon>Pseudomonadati</taxon>
        <taxon>Bacteroidota</taxon>
        <taxon>Sphingobacteriia</taxon>
        <taxon>Sphingobacteriales</taxon>
        <taxon>Sphingobacteriaceae</taxon>
        <taxon>Mucilaginibacter</taxon>
    </lineage>
</organism>
<comment type="caution">
    <text evidence="4">The sequence shown here is derived from an EMBL/GenBank/DDBJ whole genome shotgun (WGS) entry which is preliminary data.</text>
</comment>
<dbReference type="Gene3D" id="3.55.50.30">
    <property type="match status" value="1"/>
</dbReference>
<reference evidence="5" key="1">
    <citation type="journal article" date="2019" name="Int. J. Syst. Evol. Microbiol.">
        <title>The Global Catalogue of Microorganisms (GCM) 10K type strain sequencing project: providing services to taxonomists for standard genome sequencing and annotation.</title>
        <authorList>
            <consortium name="The Broad Institute Genomics Platform"/>
            <consortium name="The Broad Institute Genome Sequencing Center for Infectious Disease"/>
            <person name="Wu L."/>
            <person name="Ma J."/>
        </authorList>
    </citation>
    <scope>NUCLEOTIDE SEQUENCE [LARGE SCALE GENOMIC DNA]</scope>
    <source>
        <strain evidence="5">JCM 16601</strain>
    </source>
</reference>
<dbReference type="InterPro" id="IPR012373">
    <property type="entry name" value="Ferrdict_sens_TM"/>
</dbReference>
<gene>
    <name evidence="4" type="ORF">GCM10022210_56390</name>
</gene>
<feature type="transmembrane region" description="Helical" evidence="1">
    <location>
        <begin position="84"/>
        <end position="109"/>
    </location>
</feature>
<proteinExistence type="predicted"/>
<evidence type="ECO:0000259" key="3">
    <source>
        <dbReference type="Pfam" id="PF16344"/>
    </source>
</evidence>
<evidence type="ECO:0000313" key="5">
    <source>
        <dbReference type="Proteomes" id="UP001500742"/>
    </source>
</evidence>
<dbReference type="Gene3D" id="2.60.120.1440">
    <property type="match status" value="1"/>
</dbReference>
<keyword evidence="1" id="KW-0472">Membrane</keyword>
<dbReference type="RefSeq" id="WP_259095484.1">
    <property type="nucleotide sequence ID" value="NZ_BAAAZC010000054.1"/>
</dbReference>
<dbReference type="PANTHER" id="PTHR30273">
    <property type="entry name" value="PERIPLASMIC SIGNAL SENSOR AND SIGMA FACTOR ACTIVATOR FECR-RELATED"/>
    <property type="match status" value="1"/>
</dbReference>
<dbReference type="PANTHER" id="PTHR30273:SF2">
    <property type="entry name" value="PROTEIN FECR"/>
    <property type="match status" value="1"/>
</dbReference>
<dbReference type="EMBL" id="BAAAZC010000054">
    <property type="protein sequence ID" value="GAA3994811.1"/>
    <property type="molecule type" value="Genomic_DNA"/>
</dbReference>
<accession>A0ABP7RCH9</accession>
<dbReference type="Pfam" id="PF16344">
    <property type="entry name" value="FecR_C"/>
    <property type="match status" value="1"/>
</dbReference>